<dbReference type="Pfam" id="PF01547">
    <property type="entry name" value="SBP_bac_1"/>
    <property type="match status" value="1"/>
</dbReference>
<dbReference type="InterPro" id="IPR006059">
    <property type="entry name" value="SBP"/>
</dbReference>
<dbReference type="STRING" id="217031.ABB05_12580"/>
<dbReference type="InterPro" id="IPR050490">
    <property type="entry name" value="Bact_solute-bd_prot1"/>
</dbReference>
<dbReference type="PATRIC" id="fig|217031.6.peg.2705"/>
<evidence type="ECO:0000313" key="2">
    <source>
        <dbReference type="Proteomes" id="UP000077881"/>
    </source>
</evidence>
<keyword evidence="2" id="KW-1185">Reference proteome</keyword>
<organism evidence="1 2">
    <name type="scientific">Lederbergia galactosidilytica</name>
    <dbReference type="NCBI Taxonomy" id="217031"/>
    <lineage>
        <taxon>Bacteria</taxon>
        <taxon>Bacillati</taxon>
        <taxon>Bacillota</taxon>
        <taxon>Bacilli</taxon>
        <taxon>Bacillales</taxon>
        <taxon>Bacillaceae</taxon>
        <taxon>Lederbergia</taxon>
    </lineage>
</organism>
<protein>
    <submittedName>
        <fullName evidence="1">Membrane protein</fullName>
    </submittedName>
</protein>
<dbReference type="PANTHER" id="PTHR43649:SF27">
    <property type="entry name" value="EXTRACELLULAR SOLUTE-BINDING PROTEIN FAMILY 1"/>
    <property type="match status" value="1"/>
</dbReference>
<dbReference type="Gene3D" id="3.40.190.10">
    <property type="entry name" value="Periplasmic binding protein-like II"/>
    <property type="match status" value="1"/>
</dbReference>
<evidence type="ECO:0000313" key="1">
    <source>
        <dbReference type="EMBL" id="OAK70188.1"/>
    </source>
</evidence>
<sequence>MKQPFNISSKWPYSFVVFILLLSTILPVSAEEETDLIDLSRFVEPFYYEVMQNWQEEGIQLGTDEIDIKAKDYVKKSEEASLTIDSYAGKEEVVLLEEAAGWLEYEVDIANEGLYELAMDYIPLSQESGGSRQSLILSISINGEIPYKEARSVEFRRQYKDKDPQFDDEGNQIRSLVEEISDWTTAYFRDPGASVKPLQFHLEQGKNTIRIQPQREVAALESFSIQPPTNYPSYKDVKAEYPTSNTGSEHVIKLEAEDFIAKNSTSIQVQYDRDSFTTPKSLKKVKFNTLGGTSWQDGGQAVTWEFEVPETGTYKIGFRGLQNYRKSLATFRSIYIDDELPFSEMKDFKIPYASKWQEVIIQDENAEPFEFYLEKGNHTLTFEATYEPFMPIISQIEEVSDQIKAVSQELRLASGGRINKGKAVVDEFRVWNVKKELPGLLEQLEEMHDQLANMAEQTIEINGGRNNVSQAFESTVQDLAKLLEKPNEIPNKQVVIGTMQEKVDQQRQELMDSPLEIDNLYLVSEKSEFPRMTANAFEKMQGTFNSLVYSFSDQNQLGEQKVEELNVWMMWGRDYAEELQQLADQYFTPEHGIKVNVNLIQDKNLLILAKAAGIMPDVALGVPSDMPFEMALRGAAKDISELPESEQLLEQYAPGALLPYYYDGSYYGIPETINFKVLFYRKDILEQLDLEVPETWDDVYDMIPTLLQNQYNFFADPKDFSYMLYQNGAELYTPDGLSTGLDQTEAYRGFKEWTDLFNLHGLDNQVQSFYQQFRKGTMPIGIADFNQYMQLLVAAPEILDSWGIAPIPGHLNEDGEIVRWAGGTGMDTTSMMLFNDTPDEKQELAWEFIKWYTSPEIQTEYGLNLEQFRGETFRWNSANVEAFSKMPWRKNDLAAILEQWKWVKDLPNVPGSYMTTRQLDFSWNQTVLENGNPRIELEKAVKDINRELKRKQIEFNIIDENGSVLHPLDYLEVTEPWEGVKQVE</sequence>
<proteinExistence type="predicted"/>
<dbReference type="PANTHER" id="PTHR43649">
    <property type="entry name" value="ARABINOSE-BINDING PROTEIN-RELATED"/>
    <property type="match status" value="1"/>
</dbReference>
<dbReference type="SUPFAM" id="SSF53850">
    <property type="entry name" value="Periplasmic binding protein-like II"/>
    <property type="match status" value="1"/>
</dbReference>
<dbReference type="AlphaFoldDB" id="A0A177ZTJ9"/>
<name>A0A177ZTJ9_9BACI</name>
<dbReference type="Proteomes" id="UP000077881">
    <property type="component" value="Unassembled WGS sequence"/>
</dbReference>
<dbReference type="Gene3D" id="2.60.120.260">
    <property type="entry name" value="Galactose-binding domain-like"/>
    <property type="match status" value="2"/>
</dbReference>
<gene>
    <name evidence="1" type="ORF">ABB05_12580</name>
</gene>
<comment type="caution">
    <text evidence="1">The sequence shown here is derived from an EMBL/GenBank/DDBJ whole genome shotgun (WGS) entry which is preliminary data.</text>
</comment>
<dbReference type="RefSeq" id="WP_057987540.1">
    <property type="nucleotide sequence ID" value="NZ_JAGGKH010000015.1"/>
</dbReference>
<reference evidence="1 2" key="1">
    <citation type="submission" date="2015-05" db="EMBL/GenBank/DDBJ databases">
        <title>Comparison of genome.</title>
        <authorList>
            <person name="Zheng Z."/>
            <person name="Sun M."/>
        </authorList>
    </citation>
    <scope>NUCLEOTIDE SEQUENCE [LARGE SCALE GENOMIC DNA]</scope>
    <source>
        <strain evidence="1 2">G25-74</strain>
    </source>
</reference>
<dbReference type="EMBL" id="LDJR01000051">
    <property type="protein sequence ID" value="OAK70188.1"/>
    <property type="molecule type" value="Genomic_DNA"/>
</dbReference>
<accession>A0A177ZTJ9</accession>
<dbReference type="OrthoDB" id="383574at2"/>